<organism evidence="1 2">
    <name type="scientific">Halocaridina rubra</name>
    <name type="common">Hawaiian red shrimp</name>
    <dbReference type="NCBI Taxonomy" id="373956"/>
    <lineage>
        <taxon>Eukaryota</taxon>
        <taxon>Metazoa</taxon>
        <taxon>Ecdysozoa</taxon>
        <taxon>Arthropoda</taxon>
        <taxon>Crustacea</taxon>
        <taxon>Multicrustacea</taxon>
        <taxon>Malacostraca</taxon>
        <taxon>Eumalacostraca</taxon>
        <taxon>Eucarida</taxon>
        <taxon>Decapoda</taxon>
        <taxon>Pleocyemata</taxon>
        <taxon>Caridea</taxon>
        <taxon>Atyoidea</taxon>
        <taxon>Atyidae</taxon>
        <taxon>Halocaridina</taxon>
    </lineage>
</organism>
<dbReference type="EMBL" id="JAXCGZ010004333">
    <property type="protein sequence ID" value="KAK7081934.1"/>
    <property type="molecule type" value="Genomic_DNA"/>
</dbReference>
<dbReference type="AlphaFoldDB" id="A0AAN8XPK4"/>
<proteinExistence type="predicted"/>
<reference evidence="1 2" key="1">
    <citation type="submission" date="2023-11" db="EMBL/GenBank/DDBJ databases">
        <title>Halocaridina rubra genome assembly.</title>
        <authorList>
            <person name="Smith C."/>
        </authorList>
    </citation>
    <scope>NUCLEOTIDE SEQUENCE [LARGE SCALE GENOMIC DNA]</scope>
    <source>
        <strain evidence="1">EP-1</strain>
        <tissue evidence="1">Whole</tissue>
    </source>
</reference>
<dbReference type="Proteomes" id="UP001381693">
    <property type="component" value="Unassembled WGS sequence"/>
</dbReference>
<evidence type="ECO:0000313" key="1">
    <source>
        <dbReference type="EMBL" id="KAK7081934.1"/>
    </source>
</evidence>
<keyword evidence="2" id="KW-1185">Reference proteome</keyword>
<accession>A0AAN8XPK4</accession>
<comment type="caution">
    <text evidence="1">The sequence shown here is derived from an EMBL/GenBank/DDBJ whole genome shotgun (WGS) entry which is preliminary data.</text>
</comment>
<name>A0AAN8XPK4_HALRR</name>
<sequence>MNEIEASADILYELLSDPFAIKVKLGLDKVCIPYASKTNDKQAHPGRRCKSTYFSDKQVKGWNTFIRKAQSQWSKDPTDTRSWSAMLQIAGCTTENLKHELINKWSHAFSVVSLPDTIQERLRSCQFNRRHLLMHRFNLWMIMCANY</sequence>
<gene>
    <name evidence="1" type="ORF">SK128_010454</name>
</gene>
<protein>
    <submittedName>
        <fullName evidence="1">Uncharacterized protein</fullName>
    </submittedName>
</protein>
<evidence type="ECO:0000313" key="2">
    <source>
        <dbReference type="Proteomes" id="UP001381693"/>
    </source>
</evidence>